<proteinExistence type="predicted"/>
<protein>
    <submittedName>
        <fullName evidence="1">DUF2267 domain-containing protein</fullName>
    </submittedName>
</protein>
<dbReference type="InterPro" id="IPR038282">
    <property type="entry name" value="DUF2267_sf"/>
</dbReference>
<comment type="caution">
    <text evidence="1">The sequence shown here is derived from an EMBL/GenBank/DDBJ whole genome shotgun (WGS) entry which is preliminary data.</text>
</comment>
<sequence>MRTDEFVKTVTQLGGPSDADRATEVTRTILENLGKRLKGGEAQNLADQLPQELAEPLTRHGAHEPLVDDVDDFLRRVAGQLGSGTGTDEASAWVRAVFATLAQSVSEGEIADVRAQLSTGFAPLFEPQR</sequence>
<accession>A0A921SPG0</accession>
<name>A0A921SPG0_9MICO</name>
<dbReference type="InterPro" id="IPR018727">
    <property type="entry name" value="DUF2267"/>
</dbReference>
<dbReference type="EMBL" id="DYUK01000252">
    <property type="protein sequence ID" value="HJG81041.1"/>
    <property type="molecule type" value="Genomic_DNA"/>
</dbReference>
<evidence type="ECO:0000313" key="1">
    <source>
        <dbReference type="EMBL" id="HJG81041.1"/>
    </source>
</evidence>
<reference evidence="1" key="2">
    <citation type="submission" date="2021-09" db="EMBL/GenBank/DDBJ databases">
        <authorList>
            <person name="Gilroy R."/>
        </authorList>
    </citation>
    <scope>NUCLEOTIDE SEQUENCE</scope>
    <source>
        <strain evidence="1">ChiGjej5B5-7349</strain>
    </source>
</reference>
<reference evidence="1" key="1">
    <citation type="journal article" date="2021" name="PeerJ">
        <title>Extensive microbial diversity within the chicken gut microbiome revealed by metagenomics and culture.</title>
        <authorList>
            <person name="Gilroy R."/>
            <person name="Ravi A."/>
            <person name="Getino M."/>
            <person name="Pursley I."/>
            <person name="Horton D.L."/>
            <person name="Alikhan N.F."/>
            <person name="Baker D."/>
            <person name="Gharbi K."/>
            <person name="Hall N."/>
            <person name="Watson M."/>
            <person name="Adriaenssens E.M."/>
            <person name="Foster-Nyarko E."/>
            <person name="Jarju S."/>
            <person name="Secka A."/>
            <person name="Antonio M."/>
            <person name="Oren A."/>
            <person name="Chaudhuri R.R."/>
            <person name="La Ragione R."/>
            <person name="Hildebrand F."/>
            <person name="Pallen M.J."/>
        </authorList>
    </citation>
    <scope>NUCLEOTIDE SEQUENCE</scope>
    <source>
        <strain evidence="1">ChiGjej5B5-7349</strain>
    </source>
</reference>
<evidence type="ECO:0000313" key="2">
    <source>
        <dbReference type="Proteomes" id="UP000784435"/>
    </source>
</evidence>
<organism evidence="1 2">
    <name type="scientific">Brevibacterium senegalense</name>
    <dbReference type="NCBI Taxonomy" id="1033736"/>
    <lineage>
        <taxon>Bacteria</taxon>
        <taxon>Bacillati</taxon>
        <taxon>Actinomycetota</taxon>
        <taxon>Actinomycetes</taxon>
        <taxon>Micrococcales</taxon>
        <taxon>Brevibacteriaceae</taxon>
        <taxon>Brevibacterium</taxon>
    </lineage>
</organism>
<dbReference type="Proteomes" id="UP000784435">
    <property type="component" value="Unassembled WGS sequence"/>
</dbReference>
<gene>
    <name evidence="1" type="ORF">K8V08_11590</name>
</gene>
<dbReference type="Pfam" id="PF10025">
    <property type="entry name" value="DUF2267"/>
    <property type="match status" value="1"/>
</dbReference>
<dbReference type="AlphaFoldDB" id="A0A921SPG0"/>
<dbReference type="Gene3D" id="1.10.490.110">
    <property type="entry name" value="Uncharacterized conserved protein DUF2267"/>
    <property type="match status" value="1"/>
</dbReference>